<keyword evidence="6" id="KW-0520">NAD</keyword>
<dbReference type="InterPro" id="IPR026590">
    <property type="entry name" value="Ssirtuin_cat_dom"/>
</dbReference>
<keyword evidence="4" id="KW-0479">Metal-binding</keyword>
<proteinExistence type="inferred from homology"/>
<comment type="cofactor">
    <cofactor evidence="1">
        <name>Zn(2+)</name>
        <dbReference type="ChEBI" id="CHEBI:29105"/>
    </cofactor>
</comment>
<dbReference type="SUPFAM" id="SSF52467">
    <property type="entry name" value="DHS-like NAD/FAD-binding domain"/>
    <property type="match status" value="1"/>
</dbReference>
<evidence type="ECO:0000256" key="3">
    <source>
        <dbReference type="ARBA" id="ARBA00022679"/>
    </source>
</evidence>
<dbReference type="PROSITE" id="PS50305">
    <property type="entry name" value="SIRTUIN"/>
    <property type="match status" value="1"/>
</dbReference>
<dbReference type="OrthoDB" id="420264at2759"/>
<dbReference type="EMBL" id="CP054541">
    <property type="protein sequence ID" value="QSL66245.1"/>
    <property type="molecule type" value="Genomic_DNA"/>
</dbReference>
<sequence length="364" mass="42005">MIGRIKYLKQRKILIDRSIIQECNKYLRGLFFTRYPLNTKGNIYLSLGGRRMSNQPRIKLKTYNTVEDVLHLIQKSQRILVITGAGISTSLGIPDFRSDTGIYSTLEKCGLSEPQEVFDINVFREDPSIFYSFASELFPPEKFKNLFYSPTHAFIKLLQDKEKLLAQYTQNVDNIEEAVGSFKNAICIICKDIVSGETIFDNILLKTVPNCLKCLKNNKNRKRNENSHEINLGVLKPNITFFGEKLPKSFDDRIEKDIYLCDLVICIGTSLKVAPVSKIINAIPSNIPQIYISRESVKHITFDITLLSNYCDDIVANLCNRLNWDEFYDIAKLGHKYAFNRMINNTELTWKKESESIWRLDKDL</sequence>
<protein>
    <recommendedName>
        <fullName evidence="9">Deacetylase sirtuin-type domain-containing protein</fullName>
    </recommendedName>
</protein>
<evidence type="ECO:0000256" key="2">
    <source>
        <dbReference type="ARBA" id="ARBA00006924"/>
    </source>
</evidence>
<dbReference type="GO" id="GO:0005634">
    <property type="term" value="C:nucleus"/>
    <property type="evidence" value="ECO:0007669"/>
    <property type="project" value="TreeGrafter"/>
</dbReference>
<keyword evidence="8" id="KW-0175">Coiled coil</keyword>
<evidence type="ECO:0000313" key="10">
    <source>
        <dbReference type="EMBL" id="QSL66245.1"/>
    </source>
</evidence>
<evidence type="ECO:0000256" key="6">
    <source>
        <dbReference type="ARBA" id="ARBA00023027"/>
    </source>
</evidence>
<evidence type="ECO:0000256" key="8">
    <source>
        <dbReference type="SAM" id="Coils"/>
    </source>
</evidence>
<dbReference type="Proteomes" id="UP000663699">
    <property type="component" value="Chromosome 10"/>
</dbReference>
<comment type="similarity">
    <text evidence="2">Belongs to the sirtuin family. Class I subfamily.</text>
</comment>
<dbReference type="InterPro" id="IPR003000">
    <property type="entry name" value="Sirtuin"/>
</dbReference>
<feature type="coiled-coil region" evidence="8">
    <location>
        <begin position="158"/>
        <end position="185"/>
    </location>
</feature>
<dbReference type="InterPro" id="IPR050134">
    <property type="entry name" value="NAD-dep_sirtuin_deacylases"/>
</dbReference>
<dbReference type="GO" id="GO:0046872">
    <property type="term" value="F:metal ion binding"/>
    <property type="evidence" value="ECO:0007669"/>
    <property type="project" value="UniProtKB-KW"/>
</dbReference>
<comment type="caution">
    <text evidence="7">Lacks conserved residue(s) required for the propagation of feature annotation.</text>
</comment>
<name>A0A899G0V2_9ASCO</name>
<dbReference type="GO" id="GO:0046970">
    <property type="term" value="F:histone H4K16 deacetylase activity, NAD-dependent"/>
    <property type="evidence" value="ECO:0007669"/>
    <property type="project" value="TreeGrafter"/>
</dbReference>
<evidence type="ECO:0000256" key="5">
    <source>
        <dbReference type="ARBA" id="ARBA00022833"/>
    </source>
</evidence>
<dbReference type="Gene3D" id="3.30.1600.10">
    <property type="entry name" value="SIR2/SIRT2 'Small Domain"/>
    <property type="match status" value="1"/>
</dbReference>
<dbReference type="Pfam" id="PF02146">
    <property type="entry name" value="SIR2"/>
    <property type="match status" value="1"/>
</dbReference>
<dbReference type="PANTHER" id="PTHR11085:SF9">
    <property type="entry name" value="NAD-DEPENDENT PROTEIN DEACETYLASE SIRTUIN-1"/>
    <property type="match status" value="1"/>
</dbReference>
<dbReference type="PANTHER" id="PTHR11085">
    <property type="entry name" value="NAD-DEPENDENT PROTEIN DEACYLASE SIRTUIN-5, MITOCHONDRIAL-RELATED"/>
    <property type="match status" value="1"/>
</dbReference>
<dbReference type="GO" id="GO:0070403">
    <property type="term" value="F:NAD+ binding"/>
    <property type="evidence" value="ECO:0007669"/>
    <property type="project" value="InterPro"/>
</dbReference>
<organism evidence="10 11">
    <name type="scientific">Pneumocystis wakefieldiae</name>
    <dbReference type="NCBI Taxonomy" id="38082"/>
    <lineage>
        <taxon>Eukaryota</taxon>
        <taxon>Fungi</taxon>
        <taxon>Dikarya</taxon>
        <taxon>Ascomycota</taxon>
        <taxon>Taphrinomycotina</taxon>
        <taxon>Pneumocystomycetes</taxon>
        <taxon>Pneumocystaceae</taxon>
        <taxon>Pneumocystis</taxon>
    </lineage>
</organism>
<reference evidence="10" key="1">
    <citation type="submission" date="2020-06" db="EMBL/GenBank/DDBJ databases">
        <title>Genomes of multiple members of Pneumocystis genus reveal paths to human pathogen Pneumocystis jirovecii.</title>
        <authorList>
            <person name="Cisse O.H."/>
            <person name="Ma L."/>
            <person name="Dekker J."/>
            <person name="Khil P."/>
            <person name="Jo J."/>
            <person name="Brenchley J."/>
            <person name="Blair R."/>
            <person name="Pahar B."/>
            <person name="Chabe M."/>
            <person name="Van Rompay K.A."/>
            <person name="Keesler R."/>
            <person name="Sukura A."/>
            <person name="Hirsch V."/>
            <person name="Kutty G."/>
            <person name="Liu Y."/>
            <person name="Peng L."/>
            <person name="Chen J."/>
            <person name="Song J."/>
            <person name="Weissenbacher-Lang C."/>
            <person name="Xu J."/>
            <person name="Upham N.S."/>
            <person name="Stajich J.E."/>
            <person name="Cuomo C.A."/>
            <person name="Cushion M.T."/>
            <person name="Kovacs J.A."/>
        </authorList>
    </citation>
    <scope>NUCLEOTIDE SEQUENCE</scope>
    <source>
        <strain evidence="10">2A</strain>
    </source>
</reference>
<gene>
    <name evidence="10" type="ORF">MERGE_000620</name>
</gene>
<keyword evidence="3" id="KW-0808">Transferase</keyword>
<dbReference type="InterPro" id="IPR029035">
    <property type="entry name" value="DHS-like_NAD/FAD-binding_dom"/>
</dbReference>
<dbReference type="Gene3D" id="3.40.50.1220">
    <property type="entry name" value="TPP-binding domain"/>
    <property type="match status" value="1"/>
</dbReference>
<evidence type="ECO:0000259" key="9">
    <source>
        <dbReference type="PROSITE" id="PS50305"/>
    </source>
</evidence>
<evidence type="ECO:0000313" key="11">
    <source>
        <dbReference type="Proteomes" id="UP000663699"/>
    </source>
</evidence>
<dbReference type="AlphaFoldDB" id="A0A899G0V2"/>
<dbReference type="InterPro" id="IPR026591">
    <property type="entry name" value="Sirtuin_cat_small_dom_sf"/>
</dbReference>
<accession>A0A899G0V2</accession>
<evidence type="ECO:0000256" key="4">
    <source>
        <dbReference type="ARBA" id="ARBA00022723"/>
    </source>
</evidence>
<feature type="domain" description="Deacetylase sirtuin-type" evidence="9">
    <location>
        <begin position="59"/>
        <end position="325"/>
    </location>
</feature>
<keyword evidence="11" id="KW-1185">Reference proteome</keyword>
<evidence type="ECO:0000256" key="1">
    <source>
        <dbReference type="ARBA" id="ARBA00001947"/>
    </source>
</evidence>
<evidence type="ECO:0000256" key="7">
    <source>
        <dbReference type="PROSITE-ProRule" id="PRU00236"/>
    </source>
</evidence>
<keyword evidence="5" id="KW-0862">Zinc</keyword>